<dbReference type="Gene3D" id="3.30.70.20">
    <property type="match status" value="1"/>
</dbReference>
<gene>
    <name evidence="5" type="ORF">MSP1401_LOCUS12487</name>
</gene>
<proteinExistence type="predicted"/>
<dbReference type="SUPFAM" id="SSF54862">
    <property type="entry name" value="4Fe-4S ferredoxins"/>
    <property type="match status" value="1"/>
</dbReference>
<dbReference type="Pfam" id="PF00226">
    <property type="entry name" value="DnaJ"/>
    <property type="match status" value="1"/>
</dbReference>
<name>A0A7S0DED2_MICPS</name>
<accession>A0A7S0DED2</accession>
<feature type="domain" description="4Fe-4S ferredoxin-type" evidence="4">
    <location>
        <begin position="240"/>
        <end position="268"/>
    </location>
</feature>
<evidence type="ECO:0008006" key="6">
    <source>
        <dbReference type="Google" id="ProtNLM"/>
    </source>
</evidence>
<dbReference type="InterPro" id="IPR036869">
    <property type="entry name" value="J_dom_sf"/>
</dbReference>
<dbReference type="Pfam" id="PF13370">
    <property type="entry name" value="Fer4_13"/>
    <property type="match status" value="1"/>
</dbReference>
<evidence type="ECO:0000256" key="2">
    <source>
        <dbReference type="SAM" id="MobiDB-lite"/>
    </source>
</evidence>
<evidence type="ECO:0000313" key="5">
    <source>
        <dbReference type="EMBL" id="CAD8451950.1"/>
    </source>
</evidence>
<sequence>MASLAHASAGFATPRRGFAGKARARANRRLDRLGSPRQPMRWRSPGRGEVRLGAHMRDDTALDHHDLYALLGVSSSATTEEIKLAYREIMKKCHPDVAVRRARFASDATRESRPSAADFIDSGVDVFAAFDEDDDETMTSHVRGGNDFVSRRRDGDAFETRRDDGRFLDDGSTKLERDAASAASLVNRAWHVLRDANRRATYDGARALFGDDARFTDASGRSDPFTGAPRSRNAKPTLPVALFVDEGLCVGCKQCVHAAPGTFAMDDELNVARVVTQWNDSEESVENAVLCCPKSCIFSVSKHELPLLEWIHANQPKQRVTLCSVESMSGKGKGLEESPFVAAERFERRRAELLKDAEESEERSRRKAEAEAALQQVSNVVNRAAFGSVFGFGFGSRREKNDSGDGANERFSAPSCPLPVTYVNPLLLPPVRFAGEREGASHP</sequence>
<dbReference type="AlphaFoldDB" id="A0A7S0DED2"/>
<reference evidence="5" key="1">
    <citation type="submission" date="2021-01" db="EMBL/GenBank/DDBJ databases">
        <authorList>
            <person name="Corre E."/>
            <person name="Pelletier E."/>
            <person name="Niang G."/>
            <person name="Scheremetjew M."/>
            <person name="Finn R."/>
            <person name="Kale V."/>
            <person name="Holt S."/>
            <person name="Cochrane G."/>
            <person name="Meng A."/>
            <person name="Brown T."/>
            <person name="Cohen L."/>
        </authorList>
    </citation>
    <scope>NUCLEOTIDE SEQUENCE</scope>
    <source>
        <strain evidence="5">CCAC1681</strain>
    </source>
</reference>
<dbReference type="PRINTS" id="PR00625">
    <property type="entry name" value="JDOMAIN"/>
</dbReference>
<protein>
    <recommendedName>
        <fullName evidence="6">J domain-containing protein</fullName>
    </recommendedName>
</protein>
<evidence type="ECO:0000259" key="3">
    <source>
        <dbReference type="PROSITE" id="PS50076"/>
    </source>
</evidence>
<evidence type="ECO:0000259" key="4">
    <source>
        <dbReference type="PROSITE" id="PS51379"/>
    </source>
</evidence>
<dbReference type="Gene3D" id="1.10.287.110">
    <property type="entry name" value="DnaJ domain"/>
    <property type="match status" value="1"/>
</dbReference>
<feature type="region of interest" description="Disordered" evidence="2">
    <location>
        <begin position="397"/>
        <end position="418"/>
    </location>
</feature>
<dbReference type="InterPro" id="IPR001623">
    <property type="entry name" value="DnaJ_domain"/>
</dbReference>
<evidence type="ECO:0000256" key="1">
    <source>
        <dbReference type="SAM" id="Coils"/>
    </source>
</evidence>
<keyword evidence="1" id="KW-0175">Coiled coil</keyword>
<dbReference type="SUPFAM" id="SSF46565">
    <property type="entry name" value="Chaperone J-domain"/>
    <property type="match status" value="1"/>
</dbReference>
<dbReference type="EMBL" id="HBEN01014925">
    <property type="protein sequence ID" value="CAD8451950.1"/>
    <property type="molecule type" value="Transcribed_RNA"/>
</dbReference>
<dbReference type="CDD" id="cd06257">
    <property type="entry name" value="DnaJ"/>
    <property type="match status" value="1"/>
</dbReference>
<feature type="coiled-coil region" evidence="1">
    <location>
        <begin position="343"/>
        <end position="371"/>
    </location>
</feature>
<dbReference type="SMART" id="SM00271">
    <property type="entry name" value="DnaJ"/>
    <property type="match status" value="1"/>
</dbReference>
<feature type="region of interest" description="Disordered" evidence="2">
    <location>
        <begin position="16"/>
        <end position="47"/>
    </location>
</feature>
<dbReference type="PANTHER" id="PTHR45295:SF1">
    <property type="entry name" value="CHAPERONE PROTEIN DNAJ C76, CHLOROPLASTIC"/>
    <property type="match status" value="1"/>
</dbReference>
<organism evidence="5">
    <name type="scientific">Micromonas pusilla</name>
    <name type="common">Picoplanktonic green alga</name>
    <name type="synonym">Chromulina pusilla</name>
    <dbReference type="NCBI Taxonomy" id="38833"/>
    <lineage>
        <taxon>Eukaryota</taxon>
        <taxon>Viridiplantae</taxon>
        <taxon>Chlorophyta</taxon>
        <taxon>Mamiellophyceae</taxon>
        <taxon>Mamiellales</taxon>
        <taxon>Mamiellaceae</taxon>
        <taxon>Micromonas</taxon>
    </lineage>
</organism>
<dbReference type="PANTHER" id="PTHR45295">
    <property type="entry name" value="CHAPERONE PROTEIN DNAJ C76, CHLOROPLASTIC"/>
    <property type="match status" value="1"/>
</dbReference>
<dbReference type="PROSITE" id="PS50076">
    <property type="entry name" value="DNAJ_2"/>
    <property type="match status" value="1"/>
</dbReference>
<feature type="domain" description="J" evidence="3">
    <location>
        <begin position="66"/>
        <end position="206"/>
    </location>
</feature>
<dbReference type="PROSITE" id="PS51379">
    <property type="entry name" value="4FE4S_FER_2"/>
    <property type="match status" value="1"/>
</dbReference>
<dbReference type="InterPro" id="IPR017896">
    <property type="entry name" value="4Fe4S_Fe-S-bd"/>
</dbReference>